<dbReference type="InterPro" id="IPR009656">
    <property type="entry name" value="PHB_depo_C"/>
</dbReference>
<proteinExistence type="predicted"/>
<gene>
    <name evidence="2" type="ORF">SAMN05444370_104321</name>
</gene>
<dbReference type="RefSeq" id="WP_093252728.1">
    <property type="nucleotide sequence ID" value="NZ_FNQM01000004.1"/>
</dbReference>
<accession>A0A1H4APY3</accession>
<protein>
    <submittedName>
        <fullName evidence="2">Poly(3-hydroxybutyrate) depolymerase</fullName>
    </submittedName>
</protein>
<dbReference type="InterPro" id="IPR029058">
    <property type="entry name" value="AB_hydrolase_fold"/>
</dbReference>
<keyword evidence="3" id="KW-1185">Reference proteome</keyword>
<dbReference type="STRING" id="89524.SAMN05444370_104321"/>
<sequence>MLYHAYELTHAAVSPFRAAAQLGAQALRNPVNPLHVSLGFRATAAAFEMFVNATRRYGKPEFGIETTEIAGETVDIVEEVVLRKPFCDLLHFKRKSTLAAVRNDPKVLILAPLSGHFATLLRGTVEAMLPEHDVYISDWIDARSVPLAKGRFDLDDYIDYIAEFCEFLAQDGERPAVMGVCQPGVPALASTAIMSAIKAPHRPASLVLMGSPIDTRVSPTEPNVLATSRPLSWFEKNVVTTVPFPNPGFMRRVYPGFLQLSGFMSMNLDRHVDAHVKQFRNLVRGDGDSAASHRAFYDEYLAVMDLTAEFYLQTVETVFQKHALPKGEFTHRGAAVDLGAITDVGLFCIEGEADDITGRGQTEAALELCRNLPAEKKTSYIQAKVGHYGVFNGTRFRQHIQPRIRDFIRARRSFVRGGPKAA</sequence>
<dbReference type="EMBL" id="FNQM01000004">
    <property type="protein sequence ID" value="SEA37953.1"/>
    <property type="molecule type" value="Genomic_DNA"/>
</dbReference>
<dbReference type="AlphaFoldDB" id="A0A1H4APY3"/>
<name>A0A1H4APY3_9RHOB</name>
<dbReference type="InterPro" id="IPR051321">
    <property type="entry name" value="PHA/PHB_synthase"/>
</dbReference>
<evidence type="ECO:0000313" key="2">
    <source>
        <dbReference type="EMBL" id="SEA37953.1"/>
    </source>
</evidence>
<reference evidence="2 3" key="1">
    <citation type="submission" date="2016-10" db="EMBL/GenBank/DDBJ databases">
        <authorList>
            <person name="de Groot N.N."/>
        </authorList>
    </citation>
    <scope>NUCLEOTIDE SEQUENCE [LARGE SCALE GENOMIC DNA]</scope>
    <source>
        <strain evidence="2 3">DSM 15345</strain>
    </source>
</reference>
<dbReference type="Pfam" id="PF06850">
    <property type="entry name" value="PHB_depo_C"/>
    <property type="match status" value="1"/>
</dbReference>
<dbReference type="PIRSF" id="PIRSF020818">
    <property type="entry name" value="PHB_depoly_PhaZ"/>
    <property type="match status" value="1"/>
</dbReference>
<evidence type="ECO:0000259" key="1">
    <source>
        <dbReference type="Pfam" id="PF06850"/>
    </source>
</evidence>
<feature type="domain" description="PHB de-polymerase C-terminal" evidence="1">
    <location>
        <begin position="210"/>
        <end position="410"/>
    </location>
</feature>
<organism evidence="2 3">
    <name type="scientific">Rubrimonas cliftonensis</name>
    <dbReference type="NCBI Taxonomy" id="89524"/>
    <lineage>
        <taxon>Bacteria</taxon>
        <taxon>Pseudomonadati</taxon>
        <taxon>Pseudomonadota</taxon>
        <taxon>Alphaproteobacteria</taxon>
        <taxon>Rhodobacterales</taxon>
        <taxon>Paracoccaceae</taxon>
        <taxon>Rubrimonas</taxon>
    </lineage>
</organism>
<dbReference type="NCBIfam" id="TIGR01849">
    <property type="entry name" value="PHB_depoly_PhaZ"/>
    <property type="match status" value="1"/>
</dbReference>
<dbReference type="PANTHER" id="PTHR36837:SF4">
    <property type="entry name" value="BLR0908 PROTEIN"/>
    <property type="match status" value="1"/>
</dbReference>
<dbReference type="SUPFAM" id="SSF53474">
    <property type="entry name" value="alpha/beta-Hydrolases"/>
    <property type="match status" value="1"/>
</dbReference>
<dbReference type="OrthoDB" id="9774318at2"/>
<dbReference type="Proteomes" id="UP000198703">
    <property type="component" value="Unassembled WGS sequence"/>
</dbReference>
<dbReference type="PANTHER" id="PTHR36837">
    <property type="entry name" value="POLY(3-HYDROXYALKANOATE) POLYMERASE SUBUNIT PHAC"/>
    <property type="match status" value="1"/>
</dbReference>
<dbReference type="Gene3D" id="3.40.50.1820">
    <property type="entry name" value="alpha/beta hydrolase"/>
    <property type="match status" value="1"/>
</dbReference>
<dbReference type="InterPro" id="IPR010915">
    <property type="entry name" value="PHB_depoly_PhaZ"/>
</dbReference>
<evidence type="ECO:0000313" key="3">
    <source>
        <dbReference type="Proteomes" id="UP000198703"/>
    </source>
</evidence>